<dbReference type="AlphaFoldDB" id="A0A9P7V822"/>
<feature type="region of interest" description="Disordered" evidence="13">
    <location>
        <begin position="926"/>
        <end position="965"/>
    </location>
</feature>
<keyword evidence="16" id="KW-1185">Reference proteome</keyword>
<evidence type="ECO:0000256" key="7">
    <source>
        <dbReference type="ARBA" id="ARBA00022741"/>
    </source>
</evidence>
<dbReference type="PROSITE" id="PS00107">
    <property type="entry name" value="PROTEIN_KINASE_ATP"/>
    <property type="match status" value="1"/>
</dbReference>
<feature type="region of interest" description="Disordered" evidence="13">
    <location>
        <begin position="866"/>
        <end position="891"/>
    </location>
</feature>
<accession>A0A9P7V822</accession>
<proteinExistence type="predicted"/>
<evidence type="ECO:0000256" key="13">
    <source>
        <dbReference type="SAM" id="MobiDB-lite"/>
    </source>
</evidence>
<keyword evidence="4" id="KW-0723">Serine/threonine-protein kinase</keyword>
<keyword evidence="6" id="KW-0808">Transferase</keyword>
<gene>
    <name evidence="15" type="ORF">KQ657_001253</name>
</gene>
<dbReference type="InterPro" id="IPR017441">
    <property type="entry name" value="Protein_kinase_ATP_BS"/>
</dbReference>
<comment type="subcellular location">
    <subcellularLocation>
        <location evidence="1">Cytoplasm</location>
    </subcellularLocation>
</comment>
<protein>
    <recommendedName>
        <fullName evidence="2">non-specific serine/threonine protein kinase</fullName>
        <ecNumber evidence="2">2.7.11.1</ecNumber>
    </recommendedName>
</protein>
<evidence type="ECO:0000256" key="3">
    <source>
        <dbReference type="ARBA" id="ARBA00022490"/>
    </source>
</evidence>
<evidence type="ECO:0000256" key="11">
    <source>
        <dbReference type="ARBA" id="ARBA00048679"/>
    </source>
</evidence>
<dbReference type="SUPFAM" id="SSF56112">
    <property type="entry name" value="Protein kinase-like (PK-like)"/>
    <property type="match status" value="1"/>
</dbReference>
<feature type="binding site" evidence="12">
    <location>
        <position position="1046"/>
    </location>
    <ligand>
        <name>ATP</name>
        <dbReference type="ChEBI" id="CHEBI:30616"/>
    </ligand>
</feature>
<evidence type="ECO:0000313" key="16">
    <source>
        <dbReference type="Proteomes" id="UP000790833"/>
    </source>
</evidence>
<feature type="domain" description="Protein kinase" evidence="14">
    <location>
        <begin position="1016"/>
        <end position="1273"/>
    </location>
</feature>
<dbReference type="GO" id="GO:0005634">
    <property type="term" value="C:nucleus"/>
    <property type="evidence" value="ECO:0007669"/>
    <property type="project" value="TreeGrafter"/>
</dbReference>
<sequence length="1275" mass="142639">MSNKDQQQHFENDNGFGLDKEDTLSFTIPKRQQLHSLAPSSSSSVSANTQIQKFLGANTAISGSALSRSLNASRAGSHELLIPSSGGGTAPVIQSKLQLSLLKKETSASRDILKFPIESSHAYSYAKLSQNSLSFRLGVLKRSLEILKDRPKLLKSINESKHYVQQPLQSASESIDGPYTGSATAASDDEMKVDVEEEEGGEFLSMRAPHTAVRRPGISRSTSNTNDYKSLQYKKLSLGFYTGGTQTPVPALASTKHNASSAALAAFFNPKVKRSGSLPIDEVYSMKYNFQNKTPINDGVLIKPRDTSSSSSKERELPLNDELREILKLLESNSDAIIGNTEVASNLHDLSLSTNEADHFQLKYDFLKNKLLYALATPFIENGNGGAESIGVPMINDGQMQIHQSSLALNMLAQPHTQQQQQQQQQQQAFNSARPFHTLYSGKHTLPESIFTVEVDFPWSVKAANDVACLMFGVLKKVIPSLTLMDLIAPQFRVFVMDRLNKRTAELLDRGLKNYSVDKSPVNDIIFAGEIVAIVRPGEKDYAWTSMWAKRKGKLIICMFDQIPCNAFDVTILRGKNEDQPCYVIDSITEIAGKLLKNSQNYKLLSDISDSLASEINKKLEDNIDSEEEQSTIDSNLITKTRYYTVNFDQDDYYIPCAITSVPLLINEDRVQLKLKIHSLPYIAGMFVINAYDNTILSCNNAIAKNLFGKSANKLVEQSIDTLIPNFSKVLTLGLSDNLEFPVVPGLVLPEHFFRKYDAILRAQQDGINDAEAYFFQSHGLEGIHRDGKSIFVDVQLRAGSRDTFVLWITYSILKKRVANELHRLNSSASSLSLSQKTSTTSLSKDREKDLQLPSQMKLLDEEKAEIPEATISAPSSSEISRKSSTRRLSKKPLITPLTKVNIALETAISNDETLKQRVVSNKTDDSILSTNKSETDSSPPSSSDEIGSKKGNETDGKPSAEVPPSRSLVINFNYQLSEADMLRLENESLEEIKKKSSQWPTEVGAKRRTKKFLEFEVVKSLGEGAYGKVVQTQHKEDPAYKIIIKCITKERILVDTWVRDRKLGTIPSEIQIMATLNHEPHPNIMRIVDYFEDRNYYYLETPIFGNPPAIDLFDYIEIKKDMTETECRFIFRQVVLAIYHLHTHGIVHRDIKDENVIVDENGIIKLIDFGSAAYTKSGPFDVFVGTIHYASPEVLRGEKYEGKPQDIWALGVLLYTLLFKENPFYNVDDIMEGDLRISGLYSDNCIGLVRMILVRTIEERPSITDIAEHQWLSS</sequence>
<evidence type="ECO:0000313" key="15">
    <source>
        <dbReference type="EMBL" id="KAG7192798.1"/>
    </source>
</evidence>
<dbReference type="GO" id="GO:0005829">
    <property type="term" value="C:cytosol"/>
    <property type="evidence" value="ECO:0007669"/>
    <property type="project" value="TreeGrafter"/>
</dbReference>
<feature type="region of interest" description="Disordered" evidence="13">
    <location>
        <begin position="165"/>
        <end position="192"/>
    </location>
</feature>
<dbReference type="Gene3D" id="1.10.510.10">
    <property type="entry name" value="Transferase(Phosphotransferase) domain 1"/>
    <property type="match status" value="1"/>
</dbReference>
<evidence type="ECO:0000256" key="12">
    <source>
        <dbReference type="PROSITE-ProRule" id="PRU10141"/>
    </source>
</evidence>
<dbReference type="Pfam" id="PF00069">
    <property type="entry name" value="Pkinase"/>
    <property type="match status" value="1"/>
</dbReference>
<name>A0A9P7V822_9ASCO</name>
<evidence type="ECO:0000256" key="9">
    <source>
        <dbReference type="ARBA" id="ARBA00022840"/>
    </source>
</evidence>
<dbReference type="EC" id="2.7.11.1" evidence="2"/>
<feature type="compositionally biased region" description="Low complexity" evidence="13">
    <location>
        <begin position="868"/>
        <end position="879"/>
    </location>
</feature>
<keyword evidence="3" id="KW-0963">Cytoplasm</keyword>
<feature type="compositionally biased region" description="Low complexity" evidence="13">
    <location>
        <begin position="937"/>
        <end position="946"/>
    </location>
</feature>
<reference evidence="15" key="1">
    <citation type="submission" date="2021-03" db="EMBL/GenBank/DDBJ databases">
        <authorList>
            <person name="Palmer J.M."/>
        </authorList>
    </citation>
    <scope>NUCLEOTIDE SEQUENCE</scope>
    <source>
        <strain evidence="15">ARV_011</strain>
    </source>
</reference>
<dbReference type="PANTHER" id="PTHR24346:SF51">
    <property type="entry name" value="PAS DOMAIN-CONTAINING SERINE_THREONINE-PROTEIN KINASE"/>
    <property type="match status" value="1"/>
</dbReference>
<dbReference type="GO" id="GO:0005524">
    <property type="term" value="F:ATP binding"/>
    <property type="evidence" value="ECO:0007669"/>
    <property type="project" value="UniProtKB-UniRule"/>
</dbReference>
<dbReference type="PROSITE" id="PS00108">
    <property type="entry name" value="PROTEIN_KINASE_ST"/>
    <property type="match status" value="1"/>
</dbReference>
<dbReference type="GO" id="GO:0004674">
    <property type="term" value="F:protein serine/threonine kinase activity"/>
    <property type="evidence" value="ECO:0007669"/>
    <property type="project" value="UniProtKB-KW"/>
</dbReference>
<evidence type="ECO:0000256" key="5">
    <source>
        <dbReference type="ARBA" id="ARBA00022553"/>
    </source>
</evidence>
<dbReference type="RefSeq" id="XP_043048348.1">
    <property type="nucleotide sequence ID" value="XM_043192053.1"/>
</dbReference>
<keyword evidence="5" id="KW-0597">Phosphoprotein</keyword>
<keyword evidence="8" id="KW-0418">Kinase</keyword>
<evidence type="ECO:0000259" key="14">
    <source>
        <dbReference type="PROSITE" id="PS50011"/>
    </source>
</evidence>
<comment type="caution">
    <text evidence="15">The sequence shown here is derived from an EMBL/GenBank/DDBJ whole genome shotgun (WGS) entry which is preliminary data.</text>
</comment>
<dbReference type="SMART" id="SM00220">
    <property type="entry name" value="S_TKc"/>
    <property type="match status" value="1"/>
</dbReference>
<dbReference type="GO" id="GO:0030447">
    <property type="term" value="P:filamentous growth"/>
    <property type="evidence" value="ECO:0007669"/>
    <property type="project" value="UniProtKB-ARBA"/>
</dbReference>
<dbReference type="PROSITE" id="PS50011">
    <property type="entry name" value="PROTEIN_KINASE_DOM"/>
    <property type="match status" value="1"/>
</dbReference>
<dbReference type="InterPro" id="IPR008271">
    <property type="entry name" value="Ser/Thr_kinase_AS"/>
</dbReference>
<dbReference type="OrthoDB" id="10252171at2759"/>
<evidence type="ECO:0000256" key="10">
    <source>
        <dbReference type="ARBA" id="ARBA00047899"/>
    </source>
</evidence>
<dbReference type="GO" id="GO:0035556">
    <property type="term" value="P:intracellular signal transduction"/>
    <property type="evidence" value="ECO:0007669"/>
    <property type="project" value="TreeGrafter"/>
</dbReference>
<dbReference type="FunFam" id="3.30.200.20:FF:000314">
    <property type="entry name" value="Serine/threonine protein kinase"/>
    <property type="match status" value="1"/>
</dbReference>
<dbReference type="Proteomes" id="UP000790833">
    <property type="component" value="Unassembled WGS sequence"/>
</dbReference>
<evidence type="ECO:0000256" key="2">
    <source>
        <dbReference type="ARBA" id="ARBA00012513"/>
    </source>
</evidence>
<dbReference type="CDD" id="cd14004">
    <property type="entry name" value="STKc_PASK"/>
    <property type="match status" value="1"/>
</dbReference>
<keyword evidence="9 12" id="KW-0067">ATP-binding</keyword>
<comment type="catalytic activity">
    <reaction evidence="11">
        <text>L-seryl-[protein] + ATP = O-phospho-L-seryl-[protein] + ADP + H(+)</text>
        <dbReference type="Rhea" id="RHEA:17989"/>
        <dbReference type="Rhea" id="RHEA-COMP:9863"/>
        <dbReference type="Rhea" id="RHEA-COMP:11604"/>
        <dbReference type="ChEBI" id="CHEBI:15378"/>
        <dbReference type="ChEBI" id="CHEBI:29999"/>
        <dbReference type="ChEBI" id="CHEBI:30616"/>
        <dbReference type="ChEBI" id="CHEBI:83421"/>
        <dbReference type="ChEBI" id="CHEBI:456216"/>
        <dbReference type="EC" id="2.7.11.1"/>
    </reaction>
</comment>
<feature type="compositionally biased region" description="Basic and acidic residues" evidence="13">
    <location>
        <begin position="947"/>
        <end position="959"/>
    </location>
</feature>
<evidence type="ECO:0000256" key="1">
    <source>
        <dbReference type="ARBA" id="ARBA00004496"/>
    </source>
</evidence>
<evidence type="ECO:0000256" key="8">
    <source>
        <dbReference type="ARBA" id="ARBA00022777"/>
    </source>
</evidence>
<comment type="catalytic activity">
    <reaction evidence="10">
        <text>L-threonyl-[protein] + ATP = O-phospho-L-threonyl-[protein] + ADP + H(+)</text>
        <dbReference type="Rhea" id="RHEA:46608"/>
        <dbReference type="Rhea" id="RHEA-COMP:11060"/>
        <dbReference type="Rhea" id="RHEA-COMP:11605"/>
        <dbReference type="ChEBI" id="CHEBI:15378"/>
        <dbReference type="ChEBI" id="CHEBI:30013"/>
        <dbReference type="ChEBI" id="CHEBI:30616"/>
        <dbReference type="ChEBI" id="CHEBI:61977"/>
        <dbReference type="ChEBI" id="CHEBI:456216"/>
        <dbReference type="EC" id="2.7.11.1"/>
    </reaction>
</comment>
<dbReference type="PANTHER" id="PTHR24346">
    <property type="entry name" value="MAP/MICROTUBULE AFFINITY-REGULATING KINASE"/>
    <property type="match status" value="1"/>
</dbReference>
<dbReference type="InterPro" id="IPR000719">
    <property type="entry name" value="Prot_kinase_dom"/>
</dbReference>
<dbReference type="Gene3D" id="3.30.200.20">
    <property type="entry name" value="Phosphorylase Kinase, domain 1"/>
    <property type="match status" value="1"/>
</dbReference>
<evidence type="ECO:0000256" key="6">
    <source>
        <dbReference type="ARBA" id="ARBA00022679"/>
    </source>
</evidence>
<dbReference type="GO" id="GO:0045719">
    <property type="term" value="P:negative regulation of glycogen biosynthetic process"/>
    <property type="evidence" value="ECO:0007669"/>
    <property type="project" value="TreeGrafter"/>
</dbReference>
<dbReference type="InterPro" id="IPR011009">
    <property type="entry name" value="Kinase-like_dom_sf"/>
</dbReference>
<dbReference type="GO" id="GO:0060917">
    <property type="term" value="P:regulation of (1-&gt;6)-beta-D-glucan biosynthetic process"/>
    <property type="evidence" value="ECO:0007669"/>
    <property type="project" value="UniProtKB-ARBA"/>
</dbReference>
<dbReference type="GeneID" id="66114627"/>
<evidence type="ECO:0000256" key="4">
    <source>
        <dbReference type="ARBA" id="ARBA00022527"/>
    </source>
</evidence>
<dbReference type="EMBL" id="JAHMUF010000015">
    <property type="protein sequence ID" value="KAG7192798.1"/>
    <property type="molecule type" value="Genomic_DNA"/>
</dbReference>
<dbReference type="FunFam" id="1.10.510.10:FF:000320">
    <property type="entry name" value="Serine/threonine protein kinase"/>
    <property type="match status" value="1"/>
</dbReference>
<organism evidence="15 16">
    <name type="scientific">Scheffersomyces spartinae</name>
    <dbReference type="NCBI Taxonomy" id="45513"/>
    <lineage>
        <taxon>Eukaryota</taxon>
        <taxon>Fungi</taxon>
        <taxon>Dikarya</taxon>
        <taxon>Ascomycota</taxon>
        <taxon>Saccharomycotina</taxon>
        <taxon>Pichiomycetes</taxon>
        <taxon>Debaryomycetaceae</taxon>
        <taxon>Scheffersomyces</taxon>
    </lineage>
</organism>
<keyword evidence="7 12" id="KW-0547">Nucleotide-binding</keyword>